<protein>
    <submittedName>
        <fullName evidence="1">Uncharacterized protein</fullName>
    </submittedName>
</protein>
<dbReference type="EMBL" id="JAUSUD010000003">
    <property type="protein sequence ID" value="MDQ0229832.1"/>
    <property type="molecule type" value="Genomic_DNA"/>
</dbReference>
<keyword evidence="2" id="KW-1185">Reference proteome</keyword>
<organism evidence="1 2">
    <name type="scientific">Metabacillus malikii</name>
    <dbReference type="NCBI Taxonomy" id="1504265"/>
    <lineage>
        <taxon>Bacteria</taxon>
        <taxon>Bacillati</taxon>
        <taxon>Bacillota</taxon>
        <taxon>Bacilli</taxon>
        <taxon>Bacillales</taxon>
        <taxon>Bacillaceae</taxon>
        <taxon>Metabacillus</taxon>
    </lineage>
</organism>
<dbReference type="Proteomes" id="UP001234495">
    <property type="component" value="Unassembled WGS sequence"/>
</dbReference>
<proteinExistence type="predicted"/>
<reference evidence="1 2" key="1">
    <citation type="submission" date="2023-07" db="EMBL/GenBank/DDBJ databases">
        <title>Genomic Encyclopedia of Type Strains, Phase IV (KMG-IV): sequencing the most valuable type-strain genomes for metagenomic binning, comparative biology and taxonomic classification.</title>
        <authorList>
            <person name="Goeker M."/>
        </authorList>
    </citation>
    <scope>NUCLEOTIDE SEQUENCE [LARGE SCALE GENOMIC DNA]</scope>
    <source>
        <strain evidence="1 2">DSM 29005</strain>
    </source>
</reference>
<accession>A0ABT9ZC63</accession>
<evidence type="ECO:0000313" key="2">
    <source>
        <dbReference type="Proteomes" id="UP001234495"/>
    </source>
</evidence>
<sequence>MSVFFGSFIVEYVDDGYFAAADFVADWDGESNEG</sequence>
<name>A0ABT9ZC63_9BACI</name>
<gene>
    <name evidence="1" type="ORF">J2S19_001084</name>
</gene>
<evidence type="ECO:0000313" key="1">
    <source>
        <dbReference type="EMBL" id="MDQ0229832.1"/>
    </source>
</evidence>
<comment type="caution">
    <text evidence="1">The sequence shown here is derived from an EMBL/GenBank/DDBJ whole genome shotgun (WGS) entry which is preliminary data.</text>
</comment>